<evidence type="ECO:0000256" key="2">
    <source>
        <dbReference type="ARBA" id="ARBA00022801"/>
    </source>
</evidence>
<evidence type="ECO:0000256" key="3">
    <source>
        <dbReference type="SAM" id="MobiDB-lite"/>
    </source>
</evidence>
<feature type="region of interest" description="Disordered" evidence="3">
    <location>
        <begin position="108"/>
        <end position="127"/>
    </location>
</feature>
<name>A0A939E2H9_9CORY</name>
<dbReference type="AlphaFoldDB" id="A0A939E2H9"/>
<dbReference type="InterPro" id="IPR000026">
    <property type="entry name" value="N1-like"/>
</dbReference>
<dbReference type="GO" id="GO:0004521">
    <property type="term" value="F:RNA endonuclease activity"/>
    <property type="evidence" value="ECO:0007669"/>
    <property type="project" value="InterPro"/>
</dbReference>
<comment type="caution">
    <text evidence="4">The sequence shown here is derived from an EMBL/GenBank/DDBJ whole genome shotgun (WGS) entry which is preliminary data.</text>
</comment>
<keyword evidence="1" id="KW-0540">Nuclease</keyword>
<evidence type="ECO:0000313" key="5">
    <source>
        <dbReference type="Proteomes" id="UP000664332"/>
    </source>
</evidence>
<feature type="compositionally biased region" description="Low complexity" evidence="3">
    <location>
        <begin position="69"/>
        <end position="81"/>
    </location>
</feature>
<sequence length="185" mass="19950">MGAKTKRGVAGAVVSVLFVAVWWLSDGGGDTAAPAGGVSVTTISSSDSADWDTSREKRPSSAGPVTQESTAAVSSPTAAPPQGIAPCRDGSLPPQVDQVLRAIDAGGPFNHPDKDGSRFGNYENHLPRRPRDYYREYTVDTPGERSRGARRIVTGGDRQTRPEVYYYTFDHYDSFCLITGRGRQR</sequence>
<dbReference type="Proteomes" id="UP000664332">
    <property type="component" value="Unassembled WGS sequence"/>
</dbReference>
<dbReference type="Gene3D" id="3.10.450.30">
    <property type="entry name" value="Microbial ribonucleases"/>
    <property type="match status" value="1"/>
</dbReference>
<dbReference type="Pfam" id="PF00545">
    <property type="entry name" value="Ribonuclease"/>
    <property type="match status" value="1"/>
</dbReference>
<dbReference type="EMBL" id="JAFLEQ010000008">
    <property type="protein sequence ID" value="MBN9644252.1"/>
    <property type="molecule type" value="Genomic_DNA"/>
</dbReference>
<organism evidence="4 5">
    <name type="scientific">Corynebacterium mendelii</name>
    <dbReference type="NCBI Taxonomy" id="2765362"/>
    <lineage>
        <taxon>Bacteria</taxon>
        <taxon>Bacillati</taxon>
        <taxon>Actinomycetota</taxon>
        <taxon>Actinomycetes</taxon>
        <taxon>Mycobacteriales</taxon>
        <taxon>Corynebacteriaceae</taxon>
        <taxon>Corynebacterium</taxon>
    </lineage>
</organism>
<gene>
    <name evidence="4" type="ORF">JZY06_06435</name>
</gene>
<dbReference type="SUPFAM" id="SSF53933">
    <property type="entry name" value="Microbial ribonucleases"/>
    <property type="match status" value="1"/>
</dbReference>
<dbReference type="InterPro" id="IPR016191">
    <property type="entry name" value="Ribonuclease/ribotoxin"/>
</dbReference>
<protein>
    <submittedName>
        <fullName evidence="4">Ribonuclease</fullName>
    </submittedName>
</protein>
<dbReference type="GO" id="GO:0016787">
    <property type="term" value="F:hydrolase activity"/>
    <property type="evidence" value="ECO:0007669"/>
    <property type="project" value="UniProtKB-KW"/>
</dbReference>
<dbReference type="RefSeq" id="WP_207278695.1">
    <property type="nucleotide sequence ID" value="NZ_JAFLEQ010000008.1"/>
</dbReference>
<keyword evidence="2" id="KW-0378">Hydrolase</keyword>
<keyword evidence="5" id="KW-1185">Reference proteome</keyword>
<reference evidence="4" key="1">
    <citation type="submission" date="2021-03" db="EMBL/GenBank/DDBJ databases">
        <authorList>
            <person name="Sun Q."/>
        </authorList>
    </citation>
    <scope>NUCLEOTIDE SEQUENCE</scope>
    <source>
        <strain evidence="4">CCM 8862</strain>
    </source>
</reference>
<accession>A0A939E2H9</accession>
<proteinExistence type="predicted"/>
<dbReference type="GO" id="GO:0003723">
    <property type="term" value="F:RNA binding"/>
    <property type="evidence" value="ECO:0007669"/>
    <property type="project" value="InterPro"/>
</dbReference>
<feature type="region of interest" description="Disordered" evidence="3">
    <location>
        <begin position="42"/>
        <end position="93"/>
    </location>
</feature>
<evidence type="ECO:0000313" key="4">
    <source>
        <dbReference type="EMBL" id="MBN9644252.1"/>
    </source>
</evidence>
<evidence type="ECO:0000256" key="1">
    <source>
        <dbReference type="ARBA" id="ARBA00022722"/>
    </source>
</evidence>